<dbReference type="InterPro" id="IPR006076">
    <property type="entry name" value="FAD-dep_OxRdtase"/>
</dbReference>
<protein>
    <submittedName>
        <fullName evidence="7">FAD-dependent oxidoreductase</fullName>
    </submittedName>
</protein>
<accession>A0A538TXG8</accession>
<dbReference type="GO" id="GO:0006072">
    <property type="term" value="P:glycerol-3-phosphate metabolic process"/>
    <property type="evidence" value="ECO:0007669"/>
    <property type="project" value="InterPro"/>
</dbReference>
<dbReference type="SUPFAM" id="SSF54373">
    <property type="entry name" value="FAD-linked reductases, C-terminal domain"/>
    <property type="match status" value="1"/>
</dbReference>
<keyword evidence="4" id="KW-0274">FAD</keyword>
<evidence type="ECO:0000256" key="2">
    <source>
        <dbReference type="ARBA" id="ARBA00007330"/>
    </source>
</evidence>
<organism evidence="7 8">
    <name type="scientific">Eiseniibacteriota bacterium</name>
    <dbReference type="NCBI Taxonomy" id="2212470"/>
    <lineage>
        <taxon>Bacteria</taxon>
        <taxon>Candidatus Eiseniibacteriota</taxon>
    </lineage>
</organism>
<evidence type="ECO:0000256" key="5">
    <source>
        <dbReference type="ARBA" id="ARBA00023002"/>
    </source>
</evidence>
<evidence type="ECO:0000313" key="7">
    <source>
        <dbReference type="EMBL" id="TMQ68308.1"/>
    </source>
</evidence>
<dbReference type="InterPro" id="IPR036188">
    <property type="entry name" value="FAD/NAD-bd_sf"/>
</dbReference>
<sequence length="226" mass="23540">MFERHGTVRRAEALALEPDLAPQGLTGAGLYSDGVMDDARLAVAVGLDAAAHGAVLHSYTEAIGARPADAGLVDVLGRDRLSGAELALRTRCIINATGPWGDRTRAALLGSLQPGSPDPAPVLRPSRGVHLVFPRLVRSHGILLFAKSDGRVFFVIPFGEHSLVGTTEVEVVSPLTDDDTRPSVEEIRYLRAELARVIPKAAEAPALAVLSGVRPLVGAAGAVGAA</sequence>
<dbReference type="EMBL" id="VBPA01000408">
    <property type="protein sequence ID" value="TMQ68308.1"/>
    <property type="molecule type" value="Genomic_DNA"/>
</dbReference>
<dbReference type="Pfam" id="PF01266">
    <property type="entry name" value="DAO"/>
    <property type="match status" value="1"/>
</dbReference>
<comment type="cofactor">
    <cofactor evidence="1">
        <name>FAD</name>
        <dbReference type="ChEBI" id="CHEBI:57692"/>
    </cofactor>
</comment>
<dbReference type="Gene3D" id="3.30.9.10">
    <property type="entry name" value="D-Amino Acid Oxidase, subunit A, domain 2"/>
    <property type="match status" value="1"/>
</dbReference>
<dbReference type="Proteomes" id="UP000319836">
    <property type="component" value="Unassembled WGS sequence"/>
</dbReference>
<feature type="non-terminal residue" evidence="7">
    <location>
        <position position="226"/>
    </location>
</feature>
<gene>
    <name evidence="7" type="ORF">E6K80_14320</name>
</gene>
<evidence type="ECO:0000256" key="1">
    <source>
        <dbReference type="ARBA" id="ARBA00001974"/>
    </source>
</evidence>
<dbReference type="AlphaFoldDB" id="A0A538TXG8"/>
<keyword evidence="5" id="KW-0560">Oxidoreductase</keyword>
<feature type="domain" description="FAD dependent oxidoreductase" evidence="6">
    <location>
        <begin position="8"/>
        <end position="217"/>
    </location>
</feature>
<dbReference type="PANTHER" id="PTHR11985">
    <property type="entry name" value="GLYCEROL-3-PHOSPHATE DEHYDROGENASE"/>
    <property type="match status" value="1"/>
</dbReference>
<dbReference type="Gene3D" id="3.50.50.60">
    <property type="entry name" value="FAD/NAD(P)-binding domain"/>
    <property type="match status" value="1"/>
</dbReference>
<dbReference type="GO" id="GO:0004368">
    <property type="term" value="F:glycerol-3-phosphate dehydrogenase (quinone) activity"/>
    <property type="evidence" value="ECO:0007669"/>
    <property type="project" value="InterPro"/>
</dbReference>
<keyword evidence="3" id="KW-0285">Flavoprotein</keyword>
<comment type="similarity">
    <text evidence="2">Belongs to the FAD-dependent glycerol-3-phosphate dehydrogenase family.</text>
</comment>
<evidence type="ECO:0000259" key="6">
    <source>
        <dbReference type="Pfam" id="PF01266"/>
    </source>
</evidence>
<comment type="caution">
    <text evidence="7">The sequence shown here is derived from an EMBL/GenBank/DDBJ whole genome shotgun (WGS) entry which is preliminary data.</text>
</comment>
<evidence type="ECO:0000313" key="8">
    <source>
        <dbReference type="Proteomes" id="UP000319836"/>
    </source>
</evidence>
<dbReference type="InterPro" id="IPR000447">
    <property type="entry name" value="G3P_DH_FAD-dep"/>
</dbReference>
<evidence type="ECO:0000256" key="4">
    <source>
        <dbReference type="ARBA" id="ARBA00022827"/>
    </source>
</evidence>
<name>A0A538TXG8_UNCEI</name>
<dbReference type="PANTHER" id="PTHR11985:SF15">
    <property type="entry name" value="GLYCEROL-3-PHOSPHATE DEHYDROGENASE, MITOCHONDRIAL"/>
    <property type="match status" value="1"/>
</dbReference>
<dbReference type="SUPFAM" id="SSF51905">
    <property type="entry name" value="FAD/NAD(P)-binding domain"/>
    <property type="match status" value="1"/>
</dbReference>
<evidence type="ECO:0000256" key="3">
    <source>
        <dbReference type="ARBA" id="ARBA00022630"/>
    </source>
</evidence>
<reference evidence="7 8" key="1">
    <citation type="journal article" date="2019" name="Nat. Microbiol.">
        <title>Mediterranean grassland soil C-N compound turnover is dependent on rainfall and depth, and is mediated by genomically divergent microorganisms.</title>
        <authorList>
            <person name="Diamond S."/>
            <person name="Andeer P.F."/>
            <person name="Li Z."/>
            <person name="Crits-Christoph A."/>
            <person name="Burstein D."/>
            <person name="Anantharaman K."/>
            <person name="Lane K.R."/>
            <person name="Thomas B.C."/>
            <person name="Pan C."/>
            <person name="Northen T.R."/>
            <person name="Banfield J.F."/>
        </authorList>
    </citation>
    <scope>NUCLEOTIDE SEQUENCE [LARGE SCALE GENOMIC DNA]</scope>
    <source>
        <strain evidence="7">WS_10</strain>
    </source>
</reference>
<proteinExistence type="inferred from homology"/>